<accession>W1PAD9</accession>
<organism evidence="3 4">
    <name type="scientific">Amborella trichopoda</name>
    <dbReference type="NCBI Taxonomy" id="13333"/>
    <lineage>
        <taxon>Eukaryota</taxon>
        <taxon>Viridiplantae</taxon>
        <taxon>Streptophyta</taxon>
        <taxon>Embryophyta</taxon>
        <taxon>Tracheophyta</taxon>
        <taxon>Spermatophyta</taxon>
        <taxon>Magnoliopsida</taxon>
        <taxon>Amborellales</taxon>
        <taxon>Amborellaceae</taxon>
        <taxon>Amborella</taxon>
    </lineage>
</organism>
<dbReference type="EMBL" id="KI394095">
    <property type="protein sequence ID" value="ERN04898.1"/>
    <property type="molecule type" value="Genomic_DNA"/>
</dbReference>
<name>W1PAD9_AMBTC</name>
<dbReference type="HOGENOM" id="CLU_1295944_0_0_1"/>
<evidence type="ECO:0000313" key="4">
    <source>
        <dbReference type="Proteomes" id="UP000017836"/>
    </source>
</evidence>
<evidence type="ECO:0000256" key="1">
    <source>
        <dbReference type="SAM" id="MobiDB-lite"/>
    </source>
</evidence>
<dbReference type="Gramene" id="ERN04898">
    <property type="protein sequence ID" value="ERN04898"/>
    <property type="gene ID" value="AMTR_s00080p00045890"/>
</dbReference>
<protein>
    <submittedName>
        <fullName evidence="3">Uncharacterized protein</fullName>
    </submittedName>
</protein>
<keyword evidence="4" id="KW-1185">Reference proteome</keyword>
<dbReference type="AlphaFoldDB" id="W1PAD9"/>
<feature type="region of interest" description="Disordered" evidence="1">
    <location>
        <begin position="68"/>
        <end position="104"/>
    </location>
</feature>
<proteinExistence type="predicted"/>
<dbReference type="Proteomes" id="UP000017836">
    <property type="component" value="Unassembled WGS sequence"/>
</dbReference>
<feature type="chain" id="PRO_5004808168" evidence="2">
    <location>
        <begin position="20"/>
        <end position="213"/>
    </location>
</feature>
<sequence>MFLIFLLLSLLTGKPSAIAGKPFTIYRKVLHQLFYPINSGASDPLSLLHHPQKTRFWSMVSRSFQHLAPRPQTPHRRQLRPPLLSQFRPNPPKHARKPSENRWTNHSRCCCDLATLAVISLLAYCVRKFRQNSGNGVSLKGSRSSRSSSLRLFLAANSGTKVGVSTGSDVIYLGTVNDVSPCQKNIDSPEKQAGILIQSRNQAIAASIQASFW</sequence>
<gene>
    <name evidence="3" type="ORF">AMTR_s00080p00045890</name>
</gene>
<keyword evidence="2" id="KW-0732">Signal</keyword>
<reference evidence="4" key="1">
    <citation type="journal article" date="2013" name="Science">
        <title>The Amborella genome and the evolution of flowering plants.</title>
        <authorList>
            <consortium name="Amborella Genome Project"/>
        </authorList>
    </citation>
    <scope>NUCLEOTIDE SEQUENCE [LARGE SCALE GENOMIC DNA]</scope>
</reference>
<evidence type="ECO:0000313" key="3">
    <source>
        <dbReference type="EMBL" id="ERN04898.1"/>
    </source>
</evidence>
<feature type="signal peptide" evidence="2">
    <location>
        <begin position="1"/>
        <end position="19"/>
    </location>
</feature>
<evidence type="ECO:0000256" key="2">
    <source>
        <dbReference type="SAM" id="SignalP"/>
    </source>
</evidence>